<evidence type="ECO:0000256" key="4">
    <source>
        <dbReference type="PROSITE-ProRule" id="PRU00206"/>
    </source>
</evidence>
<comment type="caution">
    <text evidence="4">Lacks conserved residue(s) required for the propagation of feature annotation.</text>
</comment>
<dbReference type="Gene3D" id="2.10.50.10">
    <property type="entry name" value="Tumor Necrosis Factor Receptor, subunit A, domain 2"/>
    <property type="match status" value="1"/>
</dbReference>
<dbReference type="InterPro" id="IPR001368">
    <property type="entry name" value="TNFR/NGFR_Cys_rich_reg"/>
</dbReference>
<dbReference type="InterPro" id="IPR008271">
    <property type="entry name" value="Ser/Thr_kinase_AS"/>
</dbReference>
<keyword evidence="7" id="KW-0732">Signal</keyword>
<feature type="compositionally biased region" description="Basic and acidic residues" evidence="5">
    <location>
        <begin position="997"/>
        <end position="1015"/>
    </location>
</feature>
<keyword evidence="2" id="KW-0863">Zinc-finger</keyword>
<dbReference type="GO" id="GO:0004674">
    <property type="term" value="F:protein serine/threonine kinase activity"/>
    <property type="evidence" value="ECO:0007669"/>
    <property type="project" value="TreeGrafter"/>
</dbReference>
<sequence>MEPFDSASMRTLQMAWSPWRVLCLFLLLLCGTRAHNGPEGDKSDLQTGQLLLRRAEFEECPVGQFHTGTRCVECSLSCPPGFRVTSPCSATVDLSCESCSTALPDNAFWATSGFLDENGTSVACSWLCDAGFEERRLPNVSTTECVPCPKFTSYNTSCPPGYFREVPKCGYATSYVNASATELNRDVTMSDFCSRTCHKLEMLFSGQSRDIGSVLECECAQRAEETKCEDHGAVVAKGYSYCLGRNSTYHAAFKLLPNQYLAEAVDVGPFSFDMCRASCLHDPACSCFGPTSHINVVQGNMSAAAQRCYHAAKPCKVVAHPAAEHQVAVLIQSECVQCPETATTDPQGNNTCLCPAGSYMAVWRGDGYCMQCANVENGHWVHKGAVSLTGNFEDAYTRCPIVCNDGYYRTHWNVCSPASNLSPWFWVLYAMIWSIVLLSVAVKVVVFKLLDGKTCVSCWPFRKHAMCTGDIIKRLEGNVFNWLNYRLPLVSLALAAVWSGLILAHPEPFAVLFGLGYTLELRDRYETYQRDRTAVIAGSILLGCCFLSTIVLQLVMCCRLTNGSFMRCCKCSSKLGKRTLCKGCVLARRLHRFTSLHGRVAVGDDSFLESVFPKLGPPVRLSYGNCNMLLEPGTLVAWPPPSVGFGRCQNIYVCLNQSSHMEHTRFCLAEGQRLPTGVHLNPQSGVISGSVTVNSVKETDDGSAVGSVTIVAANPVGMCHCTVQFGPKRPPSGLRYNGFVVYSPQRGPLGIFTCDECLQDLSGERWQCESCDSFCLCDRCYAEFVCFRDIHQLDHNFVKASNCQSLNYTLHVGSRVCLCPEPGLDTGYPNGIFSVGGSGILPDGLQLNPHTGEVQGVLGIDALRRQKVTILLGQDGCVSCTADIVLAASTVPFVSGGTISYPAANGDRISWRNQCAKEESSHAFRVGEEFELLPLVAPENQVFSIEPELPRGVHFDSSTGRIFGKVLIPVERPTVFTVSGIMPSAELSGRTGPTGELRSDRRPSSAPQLRERPSVDRTAPQLSSVSTSTTLKLLFPARVATGPVREAFSSSVEYDLSSLSQNAHVISAEMVPVWIPIAQPFEFESVSVAPRLPPGLYIECNGAICGTPAMNWPRTEYELKFNLGRHSESLCVARISFAVDLWSKSWADEVAQLAPDAFEWQRHESAAEVADTDGCAHAMLLCVLSEVYRALGEHGQAIEVGNRAARIGAPKHKILAFDGVGRSFSALHWFAEAENANEQVKETLSEPPSCDDEVLMAHASTVQVRFEAITNLAFLERNVSESLRPWESETWGRQGQERNFGTRANLWETRQTKDFLKEKEKHDTSSSPRGSNCRDTPWDTECRCFDDRFEEQKTRYSQTLLTTRWHWEGGGDTPLNLETVLTVYEKLGQWFAASKQFSKSRDMNEKFTRLWNSCQDWQHQGVWSEVYLDMFTDRFAAIERLAGLEVRLNKAQEAGDAEWEVEALEAEYNAVLETFMSMPARSEVAAAASHPSELSGDMTNQHLSEERSGEQSWASPTRANAPTLEGYDFDRPTGEGAQGTVWRATDREKGDVVAIKICQHVRAKREAQNLEKLMKLKHPNVVHFVNKSVVSSQLFIIMEFIDGESLKEWMRKAALSTSDLDVYDPNVQWIMTGLLSGLGVMHKQHMSHRDVKPENVMLRSERNGGEESTRVVLVDLGLSKVENVGQTKTVTETFIGTWLYFSPEQAKALSLDQRVDVWACGVILFEILMGKLPFGMMREADKLSILEKIKTTPLEDVTTMKSSLVDKFLRTALAKERYMRFRDASEMLETFELLIEKPELAKEWLEERAKVRGEQGRKRKMLFFPCRVNTSLGVAAEGQQFMDQFKAWDSGHARAFEFKPYLEPTIQHFTDEMNLAKKLDDGVLIGHFSGHSDGKGMYWHAALGEVIQVTGESLALIIKTAGVAAKFDMFYFNSCRTLQPALLLREVGVSTIVCWLDPVHDRTACEFAAHFYRLLCQTPGEYTNVFQLVCAQMSYDLKRNGSKRPCLVRPAGHGCIQGSDGVEMWRDDTMEQVPQILRDPAAVRNLGLAPKEAWPQPAQLELFTHSEENSDDEELEADEGVGGQGFSEGAEDEGDFEEEEEVSLAQKTGAVLNSADGAPLSEYDSAKMAEDASGEDEYRNWRLPNSDLDFAAIAGTFEKEMLRALNFDLKLGDFEIGTELPSGEVHGVDKKGMLTEQALKVLKVKKWGGLWGANGKASQMACKMLGDAEPSLAGTIELNKARNALRMCIAYRQMDVLVHRANRKAAWKAEVWTSCRRDVLKLGEERALAEVERDVRDRALKGNGHLPTERVCDLEYDCSSHRNEIESRRALLLKVEELLGINTKPKTAAETETVRESECVPGLPSNDSKPSRSTRKKRNAKAKLNADRLSVM</sequence>
<keyword evidence="3" id="KW-0862">Zinc</keyword>
<evidence type="ECO:0000256" key="2">
    <source>
        <dbReference type="ARBA" id="ARBA00022771"/>
    </source>
</evidence>
<dbReference type="SMART" id="SM00220">
    <property type="entry name" value="S_TKc"/>
    <property type="match status" value="1"/>
</dbReference>
<evidence type="ECO:0000256" key="6">
    <source>
        <dbReference type="SAM" id="Phobius"/>
    </source>
</evidence>
<feature type="repeat" description="TNFR-Cys" evidence="4">
    <location>
        <begin position="59"/>
        <end position="96"/>
    </location>
</feature>
<keyword evidence="6" id="KW-0472">Membrane</keyword>
<feature type="disulfide bond" evidence="4">
    <location>
        <begin position="78"/>
        <end position="96"/>
    </location>
</feature>
<dbReference type="InterPro" id="IPR000719">
    <property type="entry name" value="Prot_kinase_dom"/>
</dbReference>
<feature type="chain" id="PRO_5030700233" description="Non-specific serine/threonine protein kinase" evidence="7">
    <location>
        <begin position="35"/>
        <end position="2392"/>
    </location>
</feature>
<dbReference type="Gene3D" id="3.30.60.90">
    <property type="match status" value="1"/>
</dbReference>
<protein>
    <recommendedName>
        <fullName evidence="11">Non-specific serine/threonine protein kinase</fullName>
    </recommendedName>
</protein>
<dbReference type="EMBL" id="HBFX01026299">
    <property type="protein sequence ID" value="CAD8963055.1"/>
    <property type="molecule type" value="Transcribed_RNA"/>
</dbReference>
<dbReference type="PANTHER" id="PTHR44167:SF24">
    <property type="entry name" value="SERINE_THREONINE-PROTEIN KINASE CHK2"/>
    <property type="match status" value="1"/>
</dbReference>
<dbReference type="Gene3D" id="1.10.510.10">
    <property type="entry name" value="Transferase(Phosphotransferase) domain 1"/>
    <property type="match status" value="1"/>
</dbReference>
<evidence type="ECO:0000259" key="8">
    <source>
        <dbReference type="PROSITE" id="PS50011"/>
    </source>
</evidence>
<feature type="compositionally biased region" description="Basic and acidic residues" evidence="5">
    <location>
        <begin position="2347"/>
        <end position="2358"/>
    </location>
</feature>
<dbReference type="InterPro" id="IPR043145">
    <property type="entry name" value="Znf_ZZ_sf"/>
</dbReference>
<feature type="region of interest" description="Disordered" evidence="5">
    <location>
        <begin position="2067"/>
        <end position="2131"/>
    </location>
</feature>
<proteinExistence type="predicted"/>
<keyword evidence="1" id="KW-0479">Metal-binding</keyword>
<keyword evidence="6" id="KW-0812">Transmembrane</keyword>
<name>A0A7S1E2A4_HEMAN</name>
<feature type="signal peptide" evidence="7">
    <location>
        <begin position="1"/>
        <end position="34"/>
    </location>
</feature>
<reference evidence="10" key="1">
    <citation type="submission" date="2021-01" db="EMBL/GenBank/DDBJ databases">
        <authorList>
            <person name="Corre E."/>
            <person name="Pelletier E."/>
            <person name="Niang G."/>
            <person name="Scheremetjew M."/>
            <person name="Finn R."/>
            <person name="Kale V."/>
            <person name="Holt S."/>
            <person name="Cochrane G."/>
            <person name="Meng A."/>
            <person name="Brown T."/>
            <person name="Cohen L."/>
        </authorList>
    </citation>
    <scope>NUCLEOTIDE SEQUENCE</scope>
    <source>
        <strain evidence="10">CCMP644</strain>
    </source>
</reference>
<keyword evidence="6" id="KW-1133">Transmembrane helix</keyword>
<feature type="compositionally biased region" description="Acidic residues" evidence="5">
    <location>
        <begin position="2069"/>
        <end position="2079"/>
    </location>
</feature>
<feature type="compositionally biased region" description="Acidic residues" evidence="5">
    <location>
        <begin position="2089"/>
        <end position="2102"/>
    </location>
</feature>
<dbReference type="CDD" id="cd14014">
    <property type="entry name" value="STKc_PknB_like"/>
    <property type="match status" value="1"/>
</dbReference>
<dbReference type="PROSITE" id="PS00652">
    <property type="entry name" value="TNFR_NGFR_1"/>
    <property type="match status" value="1"/>
</dbReference>
<organism evidence="10">
    <name type="scientific">Hemiselmis andersenii</name>
    <name type="common">Cryptophyte alga</name>
    <dbReference type="NCBI Taxonomy" id="464988"/>
    <lineage>
        <taxon>Eukaryota</taxon>
        <taxon>Cryptophyceae</taxon>
        <taxon>Cryptomonadales</taxon>
        <taxon>Hemiselmidaceae</taxon>
        <taxon>Hemiselmis</taxon>
    </lineage>
</organism>
<evidence type="ECO:0000256" key="5">
    <source>
        <dbReference type="SAM" id="MobiDB-lite"/>
    </source>
</evidence>
<feature type="region of interest" description="Disordered" evidence="5">
    <location>
        <begin position="1486"/>
        <end position="1541"/>
    </location>
</feature>
<dbReference type="PROSITE" id="PS50011">
    <property type="entry name" value="PROTEIN_KINASE_DOM"/>
    <property type="match status" value="1"/>
</dbReference>
<dbReference type="CDD" id="cd02249">
    <property type="entry name" value="ZZ"/>
    <property type="match status" value="1"/>
</dbReference>
<evidence type="ECO:0008006" key="11">
    <source>
        <dbReference type="Google" id="ProtNLM"/>
    </source>
</evidence>
<evidence type="ECO:0000259" key="9">
    <source>
        <dbReference type="PROSITE" id="PS50050"/>
    </source>
</evidence>
<feature type="domain" description="Protein kinase" evidence="8">
    <location>
        <begin position="1527"/>
        <end position="1792"/>
    </location>
</feature>
<dbReference type="InterPro" id="IPR000433">
    <property type="entry name" value="Znf_ZZ"/>
</dbReference>
<gene>
    <name evidence="10" type="ORF">HAND00432_LOCUS15998</name>
</gene>
<feature type="compositionally biased region" description="Basic residues" evidence="5">
    <location>
        <begin position="2372"/>
        <end position="2381"/>
    </location>
</feature>
<keyword evidence="4" id="KW-1015">Disulfide bond</keyword>
<evidence type="ECO:0000256" key="1">
    <source>
        <dbReference type="ARBA" id="ARBA00022723"/>
    </source>
</evidence>
<feature type="transmembrane region" description="Helical" evidence="6">
    <location>
        <begin position="424"/>
        <end position="446"/>
    </location>
</feature>
<dbReference type="SUPFAM" id="SSF56112">
    <property type="entry name" value="Protein kinase-like (PK-like)"/>
    <property type="match status" value="1"/>
</dbReference>
<dbReference type="Pfam" id="PF00069">
    <property type="entry name" value="Pkinase"/>
    <property type="match status" value="1"/>
</dbReference>
<dbReference type="PROSITE" id="PS00108">
    <property type="entry name" value="PROTEIN_KINASE_ST"/>
    <property type="match status" value="1"/>
</dbReference>
<dbReference type="GO" id="GO:0005634">
    <property type="term" value="C:nucleus"/>
    <property type="evidence" value="ECO:0007669"/>
    <property type="project" value="TreeGrafter"/>
</dbReference>
<feature type="compositionally biased region" description="Polar residues" evidence="5">
    <location>
        <begin position="1510"/>
        <end position="1520"/>
    </location>
</feature>
<dbReference type="PROSITE" id="PS50050">
    <property type="entry name" value="TNFR_NGFR_2"/>
    <property type="match status" value="1"/>
</dbReference>
<evidence type="ECO:0000256" key="7">
    <source>
        <dbReference type="SAM" id="SignalP"/>
    </source>
</evidence>
<accession>A0A7S1E2A4</accession>
<dbReference type="InterPro" id="IPR011009">
    <property type="entry name" value="Kinase-like_dom_sf"/>
</dbReference>
<feature type="region of interest" description="Disordered" evidence="5">
    <location>
        <begin position="2346"/>
        <end position="2392"/>
    </location>
</feature>
<dbReference type="GO" id="GO:0008270">
    <property type="term" value="F:zinc ion binding"/>
    <property type="evidence" value="ECO:0007669"/>
    <property type="project" value="UniProtKB-KW"/>
</dbReference>
<feature type="domain" description="TNFR-Cys" evidence="9">
    <location>
        <begin position="59"/>
        <end position="96"/>
    </location>
</feature>
<dbReference type="PANTHER" id="PTHR44167">
    <property type="entry name" value="OVARIAN-SPECIFIC SERINE/THREONINE-PROTEIN KINASE LOK-RELATED"/>
    <property type="match status" value="1"/>
</dbReference>
<feature type="region of interest" description="Disordered" evidence="5">
    <location>
        <begin position="985"/>
        <end position="1023"/>
    </location>
</feature>
<dbReference type="SMART" id="SM00208">
    <property type="entry name" value="TNFR"/>
    <property type="match status" value="1"/>
</dbReference>
<dbReference type="GO" id="GO:0044773">
    <property type="term" value="P:mitotic DNA damage checkpoint signaling"/>
    <property type="evidence" value="ECO:0007669"/>
    <property type="project" value="TreeGrafter"/>
</dbReference>
<evidence type="ECO:0000256" key="3">
    <source>
        <dbReference type="ARBA" id="ARBA00022833"/>
    </source>
</evidence>
<dbReference type="PROSITE" id="PS01357">
    <property type="entry name" value="ZF_ZZ_1"/>
    <property type="match status" value="1"/>
</dbReference>
<evidence type="ECO:0000313" key="10">
    <source>
        <dbReference type="EMBL" id="CAD8963055.1"/>
    </source>
</evidence>
<feature type="transmembrane region" description="Helical" evidence="6">
    <location>
        <begin position="534"/>
        <end position="556"/>
    </location>
</feature>
<dbReference type="GO" id="GO:0005524">
    <property type="term" value="F:ATP binding"/>
    <property type="evidence" value="ECO:0007669"/>
    <property type="project" value="InterPro"/>
</dbReference>
<dbReference type="SUPFAM" id="SSF57850">
    <property type="entry name" value="RING/U-box"/>
    <property type="match status" value="1"/>
</dbReference>